<comment type="caution">
    <text evidence="2">The sequence shown here is derived from an EMBL/GenBank/DDBJ whole genome shotgun (WGS) entry which is preliminary data.</text>
</comment>
<proteinExistence type="predicted"/>
<dbReference type="EMBL" id="JAWDGP010006966">
    <property type="protein sequence ID" value="KAK3732365.1"/>
    <property type="molecule type" value="Genomic_DNA"/>
</dbReference>
<reference evidence="2" key="1">
    <citation type="journal article" date="2023" name="G3 (Bethesda)">
        <title>A reference genome for the long-term kleptoplast-retaining sea slug Elysia crispata morphotype clarki.</title>
        <authorList>
            <person name="Eastman K.E."/>
            <person name="Pendleton A.L."/>
            <person name="Shaikh M.A."/>
            <person name="Suttiyut T."/>
            <person name="Ogas R."/>
            <person name="Tomko P."/>
            <person name="Gavelis G."/>
            <person name="Widhalm J.R."/>
            <person name="Wisecaver J.H."/>
        </authorList>
    </citation>
    <scope>NUCLEOTIDE SEQUENCE</scope>
    <source>
        <strain evidence="2">ECLA1</strain>
    </source>
</reference>
<protein>
    <submittedName>
        <fullName evidence="2">Uncharacterized protein</fullName>
    </submittedName>
</protein>
<evidence type="ECO:0000313" key="2">
    <source>
        <dbReference type="EMBL" id="KAK3732365.1"/>
    </source>
</evidence>
<feature type="region of interest" description="Disordered" evidence="1">
    <location>
        <begin position="1"/>
        <end position="23"/>
    </location>
</feature>
<evidence type="ECO:0000313" key="3">
    <source>
        <dbReference type="Proteomes" id="UP001283361"/>
    </source>
</evidence>
<dbReference type="Proteomes" id="UP001283361">
    <property type="component" value="Unassembled WGS sequence"/>
</dbReference>
<feature type="non-terminal residue" evidence="2">
    <location>
        <position position="1"/>
    </location>
</feature>
<keyword evidence="3" id="KW-1185">Reference proteome</keyword>
<accession>A0AAE0Y571</accession>
<name>A0AAE0Y571_9GAST</name>
<sequence>MGCGGSKDDESSNNTKKESPAAIEKSALDKFREAALIAHNNKRALHGAPPLKL</sequence>
<gene>
    <name evidence="2" type="ORF">RRG08_006980</name>
</gene>
<organism evidence="2 3">
    <name type="scientific">Elysia crispata</name>
    <name type="common">lettuce slug</name>
    <dbReference type="NCBI Taxonomy" id="231223"/>
    <lineage>
        <taxon>Eukaryota</taxon>
        <taxon>Metazoa</taxon>
        <taxon>Spiralia</taxon>
        <taxon>Lophotrochozoa</taxon>
        <taxon>Mollusca</taxon>
        <taxon>Gastropoda</taxon>
        <taxon>Heterobranchia</taxon>
        <taxon>Euthyneura</taxon>
        <taxon>Panpulmonata</taxon>
        <taxon>Sacoglossa</taxon>
        <taxon>Placobranchoidea</taxon>
        <taxon>Plakobranchidae</taxon>
        <taxon>Elysia</taxon>
    </lineage>
</organism>
<feature type="compositionally biased region" description="Basic and acidic residues" evidence="1">
    <location>
        <begin position="1"/>
        <end position="19"/>
    </location>
</feature>
<dbReference type="AlphaFoldDB" id="A0AAE0Y571"/>
<evidence type="ECO:0000256" key="1">
    <source>
        <dbReference type="SAM" id="MobiDB-lite"/>
    </source>
</evidence>